<gene>
    <name evidence="3" type="ORF">ACFFGH_29970</name>
</gene>
<dbReference type="Pfam" id="PF00293">
    <property type="entry name" value="NUDIX"/>
    <property type="match status" value="1"/>
</dbReference>
<dbReference type="PROSITE" id="PS51462">
    <property type="entry name" value="NUDIX"/>
    <property type="match status" value="1"/>
</dbReference>
<evidence type="ECO:0000313" key="3">
    <source>
        <dbReference type="EMBL" id="MFC0682080.1"/>
    </source>
</evidence>
<reference evidence="3 4" key="1">
    <citation type="submission" date="2024-09" db="EMBL/GenBank/DDBJ databases">
        <authorList>
            <person name="Sun Q."/>
            <person name="Mori K."/>
        </authorList>
    </citation>
    <scope>NUCLEOTIDE SEQUENCE [LARGE SCALE GENOMIC DNA]</scope>
    <source>
        <strain evidence="3 4">KCTC 23076</strain>
    </source>
</reference>
<evidence type="ECO:0000313" key="4">
    <source>
        <dbReference type="Proteomes" id="UP001589896"/>
    </source>
</evidence>
<sequence length="191" mass="21174">MPESVGTEELTDEPSAVPVRSSAVLHDGKIWDVVLEEFEYGGAVLAREFVDHPGAVAVLAMDDEERVLLIRQYRHPIRMRDWELPAGLLDLEGEDPLEAAKRELAEEADLEADDWSNLAEFYTSPGGSNELLRVYLARGLRSTPAFARFAEEEHIELRWVDLGEAVDAVLGGNLKNSILTIAVLTAHARRG</sequence>
<dbReference type="SUPFAM" id="SSF55811">
    <property type="entry name" value="Nudix"/>
    <property type="match status" value="1"/>
</dbReference>
<proteinExistence type="predicted"/>
<dbReference type="PANTHER" id="PTHR11839">
    <property type="entry name" value="UDP/ADP-SUGAR PYROPHOSPHATASE"/>
    <property type="match status" value="1"/>
</dbReference>
<dbReference type="Gene3D" id="3.90.79.10">
    <property type="entry name" value="Nucleoside Triphosphate Pyrophosphohydrolase"/>
    <property type="match status" value="1"/>
</dbReference>
<dbReference type="InterPro" id="IPR000086">
    <property type="entry name" value="NUDIX_hydrolase_dom"/>
</dbReference>
<organism evidence="3 4">
    <name type="scientific">Lysobacter korlensis</name>
    <dbReference type="NCBI Taxonomy" id="553636"/>
    <lineage>
        <taxon>Bacteria</taxon>
        <taxon>Pseudomonadati</taxon>
        <taxon>Pseudomonadota</taxon>
        <taxon>Gammaproteobacteria</taxon>
        <taxon>Lysobacterales</taxon>
        <taxon>Lysobacteraceae</taxon>
        <taxon>Lysobacter</taxon>
    </lineage>
</organism>
<name>A0ABV6RYN2_9GAMM</name>
<dbReference type="Proteomes" id="UP001589896">
    <property type="component" value="Unassembled WGS sequence"/>
</dbReference>
<dbReference type="RefSeq" id="WP_386675767.1">
    <property type="nucleotide sequence ID" value="NZ_JBHLTG010000011.1"/>
</dbReference>
<evidence type="ECO:0000259" key="2">
    <source>
        <dbReference type="PROSITE" id="PS51462"/>
    </source>
</evidence>
<protein>
    <submittedName>
        <fullName evidence="3">NUDIX domain-containing protein</fullName>
    </submittedName>
</protein>
<dbReference type="CDD" id="cd24158">
    <property type="entry name" value="NUDIX_ADPRase_Rv1700"/>
    <property type="match status" value="1"/>
</dbReference>
<keyword evidence="4" id="KW-1185">Reference proteome</keyword>
<keyword evidence="1" id="KW-0378">Hydrolase</keyword>
<accession>A0ABV6RYN2</accession>
<evidence type="ECO:0000256" key="1">
    <source>
        <dbReference type="ARBA" id="ARBA00022801"/>
    </source>
</evidence>
<feature type="domain" description="Nudix hydrolase" evidence="2">
    <location>
        <begin position="50"/>
        <end position="182"/>
    </location>
</feature>
<comment type="caution">
    <text evidence="3">The sequence shown here is derived from an EMBL/GenBank/DDBJ whole genome shotgun (WGS) entry which is preliminary data.</text>
</comment>
<dbReference type="InterPro" id="IPR015797">
    <property type="entry name" value="NUDIX_hydrolase-like_dom_sf"/>
</dbReference>
<dbReference type="PANTHER" id="PTHR11839:SF31">
    <property type="entry name" value="ADP-RIBOSE PYROPHOSPHATASE"/>
    <property type="match status" value="1"/>
</dbReference>
<dbReference type="EMBL" id="JBHLTG010000011">
    <property type="protein sequence ID" value="MFC0682080.1"/>
    <property type="molecule type" value="Genomic_DNA"/>
</dbReference>